<evidence type="ECO:0000259" key="4">
    <source>
        <dbReference type="Pfam" id="PF01755"/>
    </source>
</evidence>
<proteinExistence type="predicted"/>
<comment type="pathway">
    <text evidence="1">Bacterial outer membrane biogenesis; lipooligosaccharide biosynthesis.</text>
</comment>
<reference evidence="5 6" key="1">
    <citation type="submission" date="2016-10" db="EMBL/GenBank/DDBJ databases">
        <authorList>
            <person name="Varghese N."/>
            <person name="Submissions S."/>
        </authorList>
    </citation>
    <scope>NUCLEOTIDE SEQUENCE [LARGE SCALE GENOMIC DNA]</scope>
    <source>
        <strain evidence="5 6">LMG 22274</strain>
    </source>
</reference>
<comment type="caution">
    <text evidence="5">The sequence shown here is derived from an EMBL/GenBank/DDBJ whole genome shotgun (WGS) entry which is preliminary data.</text>
</comment>
<organism evidence="5 6">
    <name type="scientific">Paraburkholderia tropica</name>
    <dbReference type="NCBI Taxonomy" id="92647"/>
    <lineage>
        <taxon>Bacteria</taxon>
        <taxon>Pseudomonadati</taxon>
        <taxon>Pseudomonadota</taxon>
        <taxon>Betaproteobacteria</taxon>
        <taxon>Burkholderiales</taxon>
        <taxon>Burkholderiaceae</taxon>
        <taxon>Paraburkholderia</taxon>
    </lineage>
</organism>
<dbReference type="RefSeq" id="WP_074984624.1">
    <property type="nucleotide sequence ID" value="NZ_CADFGN010000011.1"/>
</dbReference>
<evidence type="ECO:0000313" key="6">
    <source>
        <dbReference type="Proteomes" id="UP000183529"/>
    </source>
</evidence>
<comment type="pathway">
    <text evidence="2">Glycan metabolism; lacto-N-neotetraose biosynthesis.</text>
</comment>
<gene>
    <name evidence="5" type="ORF">SAMN05216550_11122</name>
</gene>
<protein>
    <submittedName>
        <fullName evidence="5">Glycosyl transferase, family 25</fullName>
    </submittedName>
</protein>
<dbReference type="AlphaFoldDB" id="A0AAQ1JVD2"/>
<dbReference type="GO" id="GO:0009103">
    <property type="term" value="P:lipopolysaccharide biosynthetic process"/>
    <property type="evidence" value="ECO:0007669"/>
    <property type="project" value="UniProtKB-KW"/>
</dbReference>
<dbReference type="Proteomes" id="UP000183529">
    <property type="component" value="Unassembled WGS sequence"/>
</dbReference>
<keyword evidence="5" id="KW-0808">Transferase</keyword>
<keyword evidence="3" id="KW-0448">Lipopolysaccharide biosynthesis</keyword>
<dbReference type="CDD" id="cd06532">
    <property type="entry name" value="Glyco_transf_25"/>
    <property type="match status" value="1"/>
</dbReference>
<dbReference type="InterPro" id="IPR002654">
    <property type="entry name" value="Glyco_trans_25"/>
</dbReference>
<dbReference type="EMBL" id="FNZM01000011">
    <property type="protein sequence ID" value="SEJ93543.1"/>
    <property type="molecule type" value="Genomic_DNA"/>
</dbReference>
<accession>A0AAQ1JVD2</accession>
<dbReference type="GO" id="GO:0016740">
    <property type="term" value="F:transferase activity"/>
    <property type="evidence" value="ECO:0007669"/>
    <property type="project" value="UniProtKB-KW"/>
</dbReference>
<evidence type="ECO:0000256" key="3">
    <source>
        <dbReference type="ARBA" id="ARBA00022985"/>
    </source>
</evidence>
<evidence type="ECO:0000313" key="5">
    <source>
        <dbReference type="EMBL" id="SEJ93543.1"/>
    </source>
</evidence>
<feature type="domain" description="Glycosyl transferase family 25" evidence="4">
    <location>
        <begin position="2"/>
        <end position="185"/>
    </location>
</feature>
<name>A0AAQ1JVD2_9BURK</name>
<dbReference type="Pfam" id="PF01755">
    <property type="entry name" value="Glyco_transf_25"/>
    <property type="match status" value="1"/>
</dbReference>
<evidence type="ECO:0000256" key="1">
    <source>
        <dbReference type="ARBA" id="ARBA00005068"/>
    </source>
</evidence>
<evidence type="ECO:0000256" key="2">
    <source>
        <dbReference type="ARBA" id="ARBA00005222"/>
    </source>
</evidence>
<sequence length="263" mass="29506">MQVFVISLKGSQSESNRKLASMLENERFTVSVIDAVYGPELNAKDYFSAIQHYLSFRNRLITPSELGCALSHKKAYEALLRTGESHALILEDDVILDADACVSIRQIMEKMGQFDGYLHLGGMDGLLRSFERVGGTICCEIPPVFRVHDGDLGHLYRTVGYVISASFAKEVLSLMERDIFVIDDFSHVRNHVQVGDFYFSSIVKHPTDLSASSIQSERTTMATRPKPPGLARQIWREIDLTLRAKRKIVNQLRAIDAGSLPNE</sequence>